<name>A0A120FIM6_9BRAD</name>
<dbReference type="AlphaFoldDB" id="A0A120FIM6"/>
<dbReference type="Gene3D" id="1.10.10.10">
    <property type="entry name" value="Winged helix-like DNA-binding domain superfamily/Winged helix DNA-binding domain"/>
    <property type="match status" value="1"/>
</dbReference>
<dbReference type="InterPro" id="IPR000944">
    <property type="entry name" value="Tscrpt_reg_Rrf2"/>
</dbReference>
<dbReference type="Pfam" id="PF02082">
    <property type="entry name" value="Rrf2"/>
    <property type="match status" value="1"/>
</dbReference>
<dbReference type="EMBL" id="LNCU01000112">
    <property type="protein sequence ID" value="KWV47779.1"/>
    <property type="molecule type" value="Genomic_DNA"/>
</dbReference>
<dbReference type="PROSITE" id="PS51197">
    <property type="entry name" value="HTH_RRF2_2"/>
    <property type="match status" value="1"/>
</dbReference>
<keyword evidence="2" id="KW-1185">Reference proteome</keyword>
<dbReference type="OrthoDB" id="9800506at2"/>
<evidence type="ECO:0000313" key="1">
    <source>
        <dbReference type="EMBL" id="KWV47779.1"/>
    </source>
</evidence>
<dbReference type="RefSeq" id="WP_066513639.1">
    <property type="nucleotide sequence ID" value="NZ_LNCU01000112.1"/>
</dbReference>
<proteinExistence type="predicted"/>
<dbReference type="GO" id="GO:0005829">
    <property type="term" value="C:cytosol"/>
    <property type="evidence" value="ECO:0007669"/>
    <property type="project" value="TreeGrafter"/>
</dbReference>
<accession>A0A120FIM6</accession>
<dbReference type="PANTHER" id="PTHR33221:SF15">
    <property type="entry name" value="HTH-TYPE TRANSCRIPTIONAL REGULATOR YWGB-RELATED"/>
    <property type="match status" value="1"/>
</dbReference>
<dbReference type="PANTHER" id="PTHR33221">
    <property type="entry name" value="WINGED HELIX-TURN-HELIX TRANSCRIPTIONAL REGULATOR, RRF2 FAMILY"/>
    <property type="match status" value="1"/>
</dbReference>
<sequence length="154" mass="16755">MIRDSRLSSVLHGLLHMIGAGEPVTSEQLAQAMATNPVVVRRVMAGLREQGLVRSEKGHGGGWTLAREPSDITLADIYRAVGAPTIVAMGHRSDNPGCLVEQAVNDALGDTFREVEAIFLKRLGAVTLEALARDFKRRLAKHRQSIEDQVHAAR</sequence>
<reference evidence="1 2" key="1">
    <citation type="submission" date="2015-11" db="EMBL/GenBank/DDBJ databases">
        <title>Draft Genome Sequence of the Strain BR 10303 (Bradyrhizobium sp.) isolated from nodules of Centrolobium paraense.</title>
        <authorList>
            <person name="Zelli J.E."/>
            <person name="Simoes-Araujo J.L."/>
            <person name="Barauna A.C."/>
            <person name="Silva K."/>
        </authorList>
    </citation>
    <scope>NUCLEOTIDE SEQUENCE [LARGE SCALE GENOMIC DNA]</scope>
    <source>
        <strain evidence="1 2">BR 10303</strain>
    </source>
</reference>
<dbReference type="SUPFAM" id="SSF46785">
    <property type="entry name" value="Winged helix' DNA-binding domain"/>
    <property type="match status" value="1"/>
</dbReference>
<dbReference type="InterPro" id="IPR036390">
    <property type="entry name" value="WH_DNA-bd_sf"/>
</dbReference>
<dbReference type="InterPro" id="IPR036388">
    <property type="entry name" value="WH-like_DNA-bd_sf"/>
</dbReference>
<dbReference type="GO" id="GO:0003700">
    <property type="term" value="F:DNA-binding transcription factor activity"/>
    <property type="evidence" value="ECO:0007669"/>
    <property type="project" value="TreeGrafter"/>
</dbReference>
<evidence type="ECO:0000313" key="2">
    <source>
        <dbReference type="Proteomes" id="UP000057737"/>
    </source>
</evidence>
<protein>
    <submittedName>
        <fullName evidence="1">Rrf2 family transcriptional regulator</fullName>
    </submittedName>
</protein>
<comment type="caution">
    <text evidence="1">The sequence shown here is derived from an EMBL/GenBank/DDBJ whole genome shotgun (WGS) entry which is preliminary data.</text>
</comment>
<organism evidence="1 2">
    <name type="scientific">Bradyrhizobium macuxiense</name>
    <dbReference type="NCBI Taxonomy" id="1755647"/>
    <lineage>
        <taxon>Bacteria</taxon>
        <taxon>Pseudomonadati</taxon>
        <taxon>Pseudomonadota</taxon>
        <taxon>Alphaproteobacteria</taxon>
        <taxon>Hyphomicrobiales</taxon>
        <taxon>Nitrobacteraceae</taxon>
        <taxon>Bradyrhizobium</taxon>
    </lineage>
</organism>
<gene>
    <name evidence="1" type="ORF">AS156_19260</name>
</gene>
<dbReference type="Proteomes" id="UP000057737">
    <property type="component" value="Unassembled WGS sequence"/>
</dbReference>